<reference evidence="2" key="1">
    <citation type="submission" date="2020-01" db="EMBL/GenBank/DDBJ databases">
        <title>Insect and environment-associated Actinomycetes.</title>
        <authorList>
            <person name="Currrie C."/>
            <person name="Chevrette M."/>
            <person name="Carlson C."/>
            <person name="Stubbendieck R."/>
            <person name="Wendt-Pienkowski E."/>
        </authorList>
    </citation>
    <scope>NUCLEOTIDE SEQUENCE</scope>
    <source>
        <strain evidence="2">SID7499</strain>
    </source>
</reference>
<evidence type="ECO:0000256" key="1">
    <source>
        <dbReference type="SAM" id="MobiDB-lite"/>
    </source>
</evidence>
<name>A0A6G3Y1Q0_9ACTN</name>
<sequence>SNSKLTTKQLAKDRVVARSMPDHTFRYSGAKKFTKGQVKHITDLERDVRNMRGGKTGQVRGNQRMYNPVPKTEPIRG</sequence>
<proteinExistence type="predicted"/>
<evidence type="ECO:0000313" key="2">
    <source>
        <dbReference type="EMBL" id="NEE23827.1"/>
    </source>
</evidence>
<feature type="non-terminal residue" evidence="2">
    <location>
        <position position="1"/>
    </location>
</feature>
<dbReference type="EMBL" id="JAAGMN010010613">
    <property type="protein sequence ID" value="NEE23827.1"/>
    <property type="molecule type" value="Genomic_DNA"/>
</dbReference>
<accession>A0A6G3Y1Q0</accession>
<feature type="region of interest" description="Disordered" evidence="1">
    <location>
        <begin position="51"/>
        <end position="77"/>
    </location>
</feature>
<protein>
    <submittedName>
        <fullName evidence="2">Uncharacterized protein</fullName>
    </submittedName>
</protein>
<gene>
    <name evidence="2" type="ORF">G3M58_97405</name>
</gene>
<dbReference type="AlphaFoldDB" id="A0A6G3Y1Q0"/>
<organism evidence="2">
    <name type="scientific">Streptomyces sp. SID7499</name>
    <dbReference type="NCBI Taxonomy" id="2706086"/>
    <lineage>
        <taxon>Bacteria</taxon>
        <taxon>Bacillati</taxon>
        <taxon>Actinomycetota</taxon>
        <taxon>Actinomycetes</taxon>
        <taxon>Kitasatosporales</taxon>
        <taxon>Streptomycetaceae</taxon>
        <taxon>Streptomyces</taxon>
    </lineage>
</organism>
<comment type="caution">
    <text evidence="2">The sequence shown here is derived from an EMBL/GenBank/DDBJ whole genome shotgun (WGS) entry which is preliminary data.</text>
</comment>
<feature type="non-terminal residue" evidence="2">
    <location>
        <position position="77"/>
    </location>
</feature>